<reference evidence="3" key="1">
    <citation type="submission" date="2016-09" db="EMBL/GenBank/DDBJ databases">
        <authorList>
            <person name="Capua I."/>
            <person name="De Benedictis P."/>
            <person name="Joannis T."/>
            <person name="Lombin L.H."/>
            <person name="Cattoli G."/>
        </authorList>
    </citation>
    <scope>NUCLEOTIDE SEQUENCE</scope>
    <source>
        <strain evidence="3">B9</strain>
    </source>
</reference>
<accession>A0A1K0IIN0</accession>
<dbReference type="SUPFAM" id="SSF50891">
    <property type="entry name" value="Cyclophilin-like"/>
    <property type="match status" value="1"/>
</dbReference>
<feature type="domain" description="Cyclophilin-like" evidence="2">
    <location>
        <begin position="32"/>
        <end position="133"/>
    </location>
</feature>
<sequence length="137" mass="15216">MRRLLSLSFVSLLLIPTANSMAQERILFSFVGGNATATLASNEATRSLLQMLPITIEMRDHLRQEKTGNLPSPLPEVPRQRDFSKGTLGLWGPDHFVIYYRSGRVPQPGIVILGQVTGDVSMFDRPGPVTVRVDRVK</sequence>
<feature type="signal peptide" evidence="1">
    <location>
        <begin position="1"/>
        <end position="22"/>
    </location>
</feature>
<dbReference type="InterPro" id="IPR029000">
    <property type="entry name" value="Cyclophilin-like_dom_sf"/>
</dbReference>
<keyword evidence="1" id="KW-0732">Signal</keyword>
<evidence type="ECO:0000256" key="1">
    <source>
        <dbReference type="SAM" id="SignalP"/>
    </source>
</evidence>
<dbReference type="AlphaFoldDB" id="A0A1K0IIN0"/>
<proteinExistence type="predicted"/>
<protein>
    <recommendedName>
        <fullName evidence="2">Cyclophilin-like domain-containing protein</fullName>
    </recommendedName>
</protein>
<name>A0A1K0IIN0_CUPNE</name>
<dbReference type="Gene3D" id="2.40.100.20">
    <property type="match status" value="1"/>
</dbReference>
<dbReference type="Pfam" id="PF18050">
    <property type="entry name" value="Cyclophil_like2"/>
    <property type="match status" value="1"/>
</dbReference>
<evidence type="ECO:0000259" key="2">
    <source>
        <dbReference type="Pfam" id="PF18050"/>
    </source>
</evidence>
<feature type="chain" id="PRO_5013244597" description="Cyclophilin-like domain-containing protein" evidence="1">
    <location>
        <begin position="23"/>
        <end position="137"/>
    </location>
</feature>
<dbReference type="InterPro" id="IPR041183">
    <property type="entry name" value="Cyclophilin-like"/>
</dbReference>
<gene>
    <name evidence="3" type="ORF">CNECB9_3480071</name>
</gene>
<dbReference type="EMBL" id="FMSH01000277">
    <property type="protein sequence ID" value="SCU76914.1"/>
    <property type="molecule type" value="Genomic_DNA"/>
</dbReference>
<organism evidence="3">
    <name type="scientific">Cupriavidus necator</name>
    <name type="common">Alcaligenes eutrophus</name>
    <name type="synonym">Ralstonia eutropha</name>
    <dbReference type="NCBI Taxonomy" id="106590"/>
    <lineage>
        <taxon>Bacteria</taxon>
        <taxon>Pseudomonadati</taxon>
        <taxon>Pseudomonadota</taxon>
        <taxon>Betaproteobacteria</taxon>
        <taxon>Burkholderiales</taxon>
        <taxon>Burkholderiaceae</taxon>
        <taxon>Cupriavidus</taxon>
    </lineage>
</organism>
<evidence type="ECO:0000313" key="3">
    <source>
        <dbReference type="EMBL" id="SCU76914.1"/>
    </source>
</evidence>